<keyword evidence="4" id="KW-1003">Cell membrane</keyword>
<name>B0VIY5_CLOAI</name>
<dbReference type="OrthoDB" id="5405318at2"/>
<feature type="transmembrane region" description="Helical" evidence="8">
    <location>
        <begin position="61"/>
        <end position="79"/>
    </location>
</feature>
<protein>
    <submittedName>
        <fullName evidence="9">Auxin Efflux Carrier</fullName>
    </submittedName>
</protein>
<feature type="transmembrane region" description="Helical" evidence="8">
    <location>
        <begin position="91"/>
        <end position="115"/>
    </location>
</feature>
<dbReference type="GO" id="GO:0055085">
    <property type="term" value="P:transmembrane transport"/>
    <property type="evidence" value="ECO:0007669"/>
    <property type="project" value="InterPro"/>
</dbReference>
<dbReference type="AlphaFoldDB" id="B0VIY5"/>
<keyword evidence="3" id="KW-0813">Transport</keyword>
<feature type="transmembrane region" description="Helical" evidence="8">
    <location>
        <begin position="7"/>
        <end position="27"/>
    </location>
</feature>
<feature type="transmembrane region" description="Helical" evidence="8">
    <location>
        <begin position="276"/>
        <end position="299"/>
    </location>
</feature>
<dbReference type="PANTHER" id="PTHR36838:SF3">
    <property type="entry name" value="TRANSPORTER AUXIN EFFLUX CARRIER EC FAMILY"/>
    <property type="match status" value="1"/>
</dbReference>
<sequence length="300" mass="33433">MNPFIEKIIPLILAFFVGIAFKLLKLLSKDDAPVLLRVVLNVCLPSLTIIAISNIQLKADMALIPFTAIIIVFLMYIISRTIGKHLKMEKTTFGSFLVGTMIMNTAYALPFFFAAFGNEGLARASLFDIGNTFMIFTFTYYNAIKYGNNSKTAAIEWKKFLRLPPLWAMLIAFSWKLTKVPMPALALNFLNFMGQPMVPLMMIALGLYFNPKRCNIGKAAIAIFIRMGIGLGIGIVLSALFGFKGITRTVVTVCAALPIGFNTLIFANLENLDREFAATIVSISIFIALFYIPWLIYVFQ</sequence>
<keyword evidence="10" id="KW-1185">Reference proteome</keyword>
<dbReference type="InterPro" id="IPR038770">
    <property type="entry name" value="Na+/solute_symporter_sf"/>
</dbReference>
<evidence type="ECO:0000313" key="9">
    <source>
        <dbReference type="EMBL" id="CAO80045.1"/>
    </source>
</evidence>
<feature type="transmembrane region" description="Helical" evidence="8">
    <location>
        <begin position="189"/>
        <end position="209"/>
    </location>
</feature>
<evidence type="ECO:0000256" key="7">
    <source>
        <dbReference type="ARBA" id="ARBA00023136"/>
    </source>
</evidence>
<evidence type="ECO:0000256" key="2">
    <source>
        <dbReference type="ARBA" id="ARBA00010145"/>
    </source>
</evidence>
<feature type="transmembrane region" description="Helical" evidence="8">
    <location>
        <begin position="34"/>
        <end position="55"/>
    </location>
</feature>
<accession>B0VIY5</accession>
<feature type="transmembrane region" description="Helical" evidence="8">
    <location>
        <begin position="221"/>
        <end position="243"/>
    </location>
</feature>
<comment type="subcellular location">
    <subcellularLocation>
        <location evidence="1">Cell membrane</location>
        <topology evidence="1">Multi-pass membrane protein</topology>
    </subcellularLocation>
</comment>
<dbReference type="HOGENOM" id="CLU_056175_5_2_0"/>
<evidence type="ECO:0000313" key="10">
    <source>
        <dbReference type="Proteomes" id="UP000002019"/>
    </source>
</evidence>
<evidence type="ECO:0000256" key="3">
    <source>
        <dbReference type="ARBA" id="ARBA00022448"/>
    </source>
</evidence>
<feature type="transmembrane region" description="Helical" evidence="8">
    <location>
        <begin position="121"/>
        <end position="140"/>
    </location>
</feature>
<gene>
    <name evidence="9" type="ordered locus">CLOAM0135</name>
</gene>
<keyword evidence="6 8" id="KW-1133">Transmembrane helix</keyword>
<reference evidence="9 10" key="1">
    <citation type="journal article" date="2008" name="J. Bacteriol.">
        <title>'Candidatus Cloacamonas acidaminovorans': genome sequence reconstruction provides a first glimpse of a new bacterial division.</title>
        <authorList>
            <person name="Pelletier E."/>
            <person name="Kreimeyer A."/>
            <person name="Bocs S."/>
            <person name="Rouy Z."/>
            <person name="Gyapay G."/>
            <person name="Chouari R."/>
            <person name="Riviere D."/>
            <person name="Ganesan A."/>
            <person name="Daegelen P."/>
            <person name="Sghir A."/>
            <person name="Cohen G.N."/>
            <person name="Medigue C."/>
            <person name="Weissenbach J."/>
            <person name="Le Paslier D."/>
        </authorList>
    </citation>
    <scope>NUCLEOTIDE SEQUENCE [LARGE SCALE GENOMIC DNA]</scope>
    <source>
        <strain evidence="10">Evry</strain>
    </source>
</reference>
<organism evidence="9 10">
    <name type="scientific">Cloacimonas acidaminovorans (strain Evry)</name>
    <dbReference type="NCBI Taxonomy" id="459349"/>
    <lineage>
        <taxon>Bacteria</taxon>
        <taxon>Pseudomonadati</taxon>
        <taxon>Candidatus Cloacimonadota</taxon>
        <taxon>Candidatus Cloacimonadia</taxon>
        <taxon>Candidatus Cloacimonadales</taxon>
        <taxon>Candidatus Cloacimonadaceae</taxon>
        <taxon>Candidatus Cloacimonas</taxon>
    </lineage>
</organism>
<dbReference type="GO" id="GO:0005886">
    <property type="term" value="C:plasma membrane"/>
    <property type="evidence" value="ECO:0007669"/>
    <property type="project" value="UniProtKB-SubCell"/>
</dbReference>
<evidence type="ECO:0000256" key="1">
    <source>
        <dbReference type="ARBA" id="ARBA00004651"/>
    </source>
</evidence>
<feature type="transmembrane region" description="Helical" evidence="8">
    <location>
        <begin position="249"/>
        <end position="269"/>
    </location>
</feature>
<dbReference type="InterPro" id="IPR004776">
    <property type="entry name" value="Mem_transp_PIN-like"/>
</dbReference>
<comment type="similarity">
    <text evidence="2">Belongs to the auxin efflux carrier (TC 2.A.69) family.</text>
</comment>
<dbReference type="Proteomes" id="UP000002019">
    <property type="component" value="Chromosome"/>
</dbReference>
<dbReference type="RefSeq" id="WP_015423906.1">
    <property type="nucleotide sequence ID" value="NC_020449.1"/>
</dbReference>
<keyword evidence="5 8" id="KW-0812">Transmembrane</keyword>
<dbReference type="STRING" id="459349.CLOAM0135"/>
<evidence type="ECO:0000256" key="4">
    <source>
        <dbReference type="ARBA" id="ARBA00022475"/>
    </source>
</evidence>
<evidence type="ECO:0000256" key="6">
    <source>
        <dbReference type="ARBA" id="ARBA00022989"/>
    </source>
</evidence>
<evidence type="ECO:0000256" key="5">
    <source>
        <dbReference type="ARBA" id="ARBA00022692"/>
    </source>
</evidence>
<dbReference type="PANTHER" id="PTHR36838">
    <property type="entry name" value="AUXIN EFFLUX CARRIER FAMILY PROTEIN"/>
    <property type="match status" value="1"/>
</dbReference>
<proteinExistence type="inferred from homology"/>
<dbReference type="Pfam" id="PF03547">
    <property type="entry name" value="Mem_trans"/>
    <property type="match status" value="1"/>
</dbReference>
<keyword evidence="7 8" id="KW-0472">Membrane</keyword>
<dbReference type="Gene3D" id="1.20.1530.20">
    <property type="match status" value="1"/>
</dbReference>
<dbReference type="eggNOG" id="COG0679">
    <property type="taxonomic scope" value="Bacteria"/>
</dbReference>
<dbReference type="EMBL" id="CU466930">
    <property type="protein sequence ID" value="CAO80045.1"/>
    <property type="molecule type" value="Genomic_DNA"/>
</dbReference>
<dbReference type="KEGG" id="caci:CLOAM0135"/>
<evidence type="ECO:0000256" key="8">
    <source>
        <dbReference type="SAM" id="Phobius"/>
    </source>
</evidence>